<name>A0ABR0AQM7_9CRUS</name>
<dbReference type="PANTHER" id="PTHR13361">
    <property type="entry name" value="WW DOMAIN-BINDING PROTEIN 11"/>
    <property type="match status" value="1"/>
</dbReference>
<proteinExistence type="predicted"/>
<organism evidence="1 2">
    <name type="scientific">Daphnia magna</name>
    <dbReference type="NCBI Taxonomy" id="35525"/>
    <lineage>
        <taxon>Eukaryota</taxon>
        <taxon>Metazoa</taxon>
        <taxon>Ecdysozoa</taxon>
        <taxon>Arthropoda</taxon>
        <taxon>Crustacea</taxon>
        <taxon>Branchiopoda</taxon>
        <taxon>Diplostraca</taxon>
        <taxon>Cladocera</taxon>
        <taxon>Anomopoda</taxon>
        <taxon>Daphniidae</taxon>
        <taxon>Daphnia</taxon>
    </lineage>
</organism>
<dbReference type="PANTHER" id="PTHR13361:SF1">
    <property type="entry name" value="WW DOMAIN-BINDING PROTEIN 11"/>
    <property type="match status" value="1"/>
</dbReference>
<dbReference type="EMBL" id="JAOYFB010000038">
    <property type="protein sequence ID" value="KAK4027429.1"/>
    <property type="molecule type" value="Genomic_DNA"/>
</dbReference>
<sequence length="332" mass="35869">MSNVSTTGAIRQIMATLQPQPNIVMASATAQTPAMTTPLVGSTARIPTPTRLFGQPAVTMPSTPKHPCHTFLLNAGASNASATTNITNPTFSTPPFTSVTTPPIPTSQPMQTVSNIVNQPTSEVSQAPTLIVPPTSTSVTAPVSTSVAPPFTPVTTTTIRAPTTSNVTHVPSSVPLPPWSYGLDKKGSDQYNPSHVYTALQYSLWAGQPRPATRSGFVRLRSVCDFTFTWIGFISRAGNHGGRFDSIAIYIVNQRWICSSFFVLSKHHHGTALCADVFYILIGLSWHFLTSFDNPPPDRSLHTRRVDPNPWYVTCRAGSFQHQTNPLEGAKL</sequence>
<reference evidence="1 2" key="1">
    <citation type="journal article" date="2023" name="Nucleic Acids Res.">
        <title>The hologenome of Daphnia magna reveals possible DNA methylation and microbiome-mediated evolution of the host genome.</title>
        <authorList>
            <person name="Chaturvedi A."/>
            <person name="Li X."/>
            <person name="Dhandapani V."/>
            <person name="Marshall H."/>
            <person name="Kissane S."/>
            <person name="Cuenca-Cambronero M."/>
            <person name="Asole G."/>
            <person name="Calvet F."/>
            <person name="Ruiz-Romero M."/>
            <person name="Marangio P."/>
            <person name="Guigo R."/>
            <person name="Rago D."/>
            <person name="Mirbahai L."/>
            <person name="Eastwood N."/>
            <person name="Colbourne J.K."/>
            <person name="Zhou J."/>
            <person name="Mallon E."/>
            <person name="Orsini L."/>
        </authorList>
    </citation>
    <scope>NUCLEOTIDE SEQUENCE [LARGE SCALE GENOMIC DNA]</scope>
    <source>
        <strain evidence="1">LRV0_1</strain>
    </source>
</reference>
<evidence type="ECO:0000313" key="1">
    <source>
        <dbReference type="EMBL" id="KAK4027429.1"/>
    </source>
</evidence>
<protein>
    <submittedName>
        <fullName evidence="1">Uncharacterized protein</fullName>
    </submittedName>
</protein>
<comment type="caution">
    <text evidence="1">The sequence shown here is derived from an EMBL/GenBank/DDBJ whole genome shotgun (WGS) entry which is preliminary data.</text>
</comment>
<accession>A0ABR0AQM7</accession>
<keyword evidence="2" id="KW-1185">Reference proteome</keyword>
<dbReference type="Proteomes" id="UP001234178">
    <property type="component" value="Unassembled WGS sequence"/>
</dbReference>
<gene>
    <name evidence="1" type="ORF">OUZ56_016475</name>
</gene>
<evidence type="ECO:0000313" key="2">
    <source>
        <dbReference type="Proteomes" id="UP001234178"/>
    </source>
</evidence>